<organism evidence="1 2">
    <name type="scientific">Pseudomonas fontis</name>
    <dbReference type="NCBI Taxonomy" id="2942633"/>
    <lineage>
        <taxon>Bacteria</taxon>
        <taxon>Pseudomonadati</taxon>
        <taxon>Pseudomonadota</taxon>
        <taxon>Gammaproteobacteria</taxon>
        <taxon>Pseudomonadales</taxon>
        <taxon>Pseudomonadaceae</taxon>
        <taxon>Pseudomonas</taxon>
    </lineage>
</organism>
<evidence type="ECO:0000313" key="2">
    <source>
        <dbReference type="Proteomes" id="UP001148203"/>
    </source>
</evidence>
<gene>
    <name evidence="1" type="ORF">M5G11_08310</name>
</gene>
<keyword evidence="2" id="KW-1185">Reference proteome</keyword>
<dbReference type="Proteomes" id="UP001148203">
    <property type="component" value="Unassembled WGS sequence"/>
</dbReference>
<proteinExistence type="predicted"/>
<comment type="caution">
    <text evidence="1">The sequence shown here is derived from an EMBL/GenBank/DDBJ whole genome shotgun (WGS) entry which is preliminary data.</text>
</comment>
<dbReference type="RefSeq" id="WP_273909003.1">
    <property type="nucleotide sequence ID" value="NZ_JAMDGX010000003.1"/>
</dbReference>
<evidence type="ECO:0000313" key="1">
    <source>
        <dbReference type="EMBL" id="MDD0990542.1"/>
    </source>
</evidence>
<dbReference type="EMBL" id="JAMDGY010000020">
    <property type="protein sequence ID" value="MDD0990542.1"/>
    <property type="molecule type" value="Genomic_DNA"/>
</dbReference>
<reference evidence="1 2" key="1">
    <citation type="submission" date="2022-05" db="EMBL/GenBank/DDBJ databases">
        <title>Novel Pseudomonas spp. Isolated from a Rainbow Trout Aquaculture Facility.</title>
        <authorList>
            <person name="Testerman T."/>
            <person name="Graf J."/>
        </authorList>
    </citation>
    <scope>NUCLEOTIDE SEQUENCE [LARGE SCALE GENOMIC DNA]</scope>
    <source>
        <strain evidence="1 2">ID681</strain>
    </source>
</reference>
<accession>A0ABT5NQU7</accession>
<name>A0ABT5NQU7_9PSED</name>
<protein>
    <submittedName>
        <fullName evidence="1">Uncharacterized protein</fullName>
    </submittedName>
</protein>
<sequence>MGKISDPMNALISLLAAVESLHDCLEEHEAAYEDGRLTAARAVLRASSNEARVVVERHRAVIAARESTKRSKPSKAEVLKVAIEALEWQAVKQSANGDAHGAIQSALNARLLREEAGERSVIDRRNAMKLVSID</sequence>